<dbReference type="InterPro" id="IPR038917">
    <property type="entry name" value="Malonyl_CoA_deC"/>
</dbReference>
<dbReference type="InterPro" id="IPR007956">
    <property type="entry name" value="Malonyl_CoA_deC_C"/>
</dbReference>
<dbReference type="EMBL" id="CP077079">
    <property type="protein sequence ID" value="QXH69424.1"/>
    <property type="molecule type" value="Genomic_DNA"/>
</dbReference>
<evidence type="ECO:0000259" key="1">
    <source>
        <dbReference type="Pfam" id="PF05292"/>
    </source>
</evidence>
<protein>
    <submittedName>
        <fullName evidence="3">Malonyl-CoA decarboxylase</fullName>
    </submittedName>
</protein>
<dbReference type="PANTHER" id="PTHR28641">
    <property type="match status" value="1"/>
</dbReference>
<proteinExistence type="predicted"/>
<evidence type="ECO:0000259" key="2">
    <source>
        <dbReference type="Pfam" id="PF17408"/>
    </source>
</evidence>
<dbReference type="InterPro" id="IPR035372">
    <property type="entry name" value="MCD_N"/>
</dbReference>
<reference evidence="3" key="1">
    <citation type="journal article" date="2021" name="Microorganisms">
        <title>The Ever-Expanding Pseudomonas Genus: Description of 43 New Species and Partition of the Pseudomonas putida Group.</title>
        <authorList>
            <person name="Girard L."/>
            <person name="Lood C."/>
            <person name="Hofte M."/>
            <person name="Vandamme P."/>
            <person name="Rokni-Zadeh H."/>
            <person name="van Noort V."/>
            <person name="Lavigne R."/>
            <person name="De Mot R."/>
        </authorList>
    </citation>
    <scope>NUCLEOTIDE SEQUENCE</scope>
    <source>
        <strain evidence="3">SWRI132</strain>
    </source>
</reference>
<keyword evidence="4" id="KW-1185">Reference proteome</keyword>
<gene>
    <name evidence="3" type="ORF">KSS96_11055</name>
</gene>
<accession>A0ABX8P7F8</accession>
<name>A0ABX8P7F8_9PSED</name>
<evidence type="ECO:0000313" key="3">
    <source>
        <dbReference type="EMBL" id="QXH69424.1"/>
    </source>
</evidence>
<dbReference type="Proteomes" id="UP000886848">
    <property type="component" value="Chromosome"/>
</dbReference>
<evidence type="ECO:0000313" key="4">
    <source>
        <dbReference type="Proteomes" id="UP000886848"/>
    </source>
</evidence>
<dbReference type="Pfam" id="PF05292">
    <property type="entry name" value="MCD"/>
    <property type="match status" value="1"/>
</dbReference>
<dbReference type="RefSeq" id="WP_217856211.1">
    <property type="nucleotide sequence ID" value="NZ_CP077079.1"/>
</dbReference>
<dbReference type="Pfam" id="PF17408">
    <property type="entry name" value="MCD_N"/>
    <property type="match status" value="1"/>
</dbReference>
<organism evidence="3 4">
    <name type="scientific">Pseudomonas asgharzadehiana</name>
    <dbReference type="NCBI Taxonomy" id="2842349"/>
    <lineage>
        <taxon>Bacteria</taxon>
        <taxon>Pseudomonadati</taxon>
        <taxon>Pseudomonadota</taxon>
        <taxon>Gammaproteobacteria</taxon>
        <taxon>Pseudomonadales</taxon>
        <taxon>Pseudomonadaceae</taxon>
        <taxon>Pseudomonas</taxon>
    </lineage>
</organism>
<dbReference type="PANTHER" id="PTHR28641:SF1">
    <property type="entry name" value="MALONYL-COA DECARBOXYLASE, MITOCHONDRIAL"/>
    <property type="match status" value="1"/>
</dbReference>
<feature type="domain" description="Malonyl-CoA decarboxylase N-terminal" evidence="2">
    <location>
        <begin position="92"/>
        <end position="178"/>
    </location>
</feature>
<feature type="domain" description="Malonyl-CoA decarboxylase C-terminal" evidence="1">
    <location>
        <begin position="181"/>
        <end position="434"/>
    </location>
</feature>
<sequence length="480" mass="53857">MNSAIKLPSMHRKSRSILQLFKQLVGKRITNASCDPLGPPDWELLGLLLHETASENGSEAKSRANVGRILDFYRRCSVEDRKRFMSLLNESFDVDEKGVRKSIDAYLNSSDSRSRSATVGSLLKSLESPRCRILRQFNLLPQGVQELVDMRAELLRVQENGDLAGMDQDMLRLFTGWFDSGFLELKSIGWNSPASLLEKLIRYEAVHEITSWGDLRNRVDSDRRCYAFFHARMPDEPLIFVEVALVRGIAENVQALLDENSPTLDPHLADTAIFYSISNAQDGLRGVSMGEFLIKRVVEQLLHEFSNLKTFSTLSPVPGFSRWLNRVLELPDQLPNNLREFFLNNKADIPAAIRDQLGSTASNTAALTSQLKDWLKSEVSYFLTKEKKNGAPVDPVAKFHFSNGASLGQINWLADNSKAGLRQSYGLMVNYFYKPDEIDLNCQVYAESGELPVSSEVGKLVTRAQSRRGGSGGTKNKTEK</sequence>